<protein>
    <submittedName>
        <fullName evidence="8">MFS transporter</fullName>
    </submittedName>
</protein>
<feature type="compositionally biased region" description="Basic and acidic residues" evidence="6">
    <location>
        <begin position="520"/>
        <end position="530"/>
    </location>
</feature>
<evidence type="ECO:0000256" key="7">
    <source>
        <dbReference type="SAM" id="Phobius"/>
    </source>
</evidence>
<feature type="transmembrane region" description="Helical" evidence="7">
    <location>
        <begin position="344"/>
        <end position="366"/>
    </location>
</feature>
<feature type="transmembrane region" description="Helical" evidence="7">
    <location>
        <begin position="157"/>
        <end position="178"/>
    </location>
</feature>
<dbReference type="PANTHER" id="PTHR11654">
    <property type="entry name" value="OLIGOPEPTIDE TRANSPORTER-RELATED"/>
    <property type="match status" value="1"/>
</dbReference>
<comment type="similarity">
    <text evidence="2">Belongs to the major facilitator superfamily. Proton-dependent oligopeptide transporter (POT/PTR) (TC 2.A.17) family.</text>
</comment>
<dbReference type="PROSITE" id="PS01022">
    <property type="entry name" value="PTR2_1"/>
    <property type="match status" value="1"/>
</dbReference>
<sequence length="593" mass="65847">MSYRSHPSDTKSMPGGIPYIISNEAAERFSFYGMKAALAIFLANYLGVLGGESMSETKATAYVSFFNSAVYLTPLLGALLADILWGKYNTIVRLSVVYCLGHLSLAFMGVGGIVQFWLLGGLGLIALGAGGIKPCVSAHVGDQFGKNNQHLLTKVFNIFYLSINFGAVISNLSIPWILKWYGPHWAFGIPGVLMALATFAFWLGRNKFIHVPPHGEAFFDELKSRDGLTAIGKLVPLFLFVAVFWCLFDQTASSLVFQAEKMDRNVFGIEVLPSQIQAANPFLILVLIPIFTWIIYPGVNKLVPLTPLRKIGMGLFLMTISFSVISLAQEAIDRGETPSVWWQLLAYLIFTTAEILVSIVCLEFAYTQSPRKMKSFVMGIYLLSVFAGNALTGVINLYIEIPSITLSEKSTHHDGFDQKKGTEDDLSFADDKIISPAQATLAEAAAEIETYYDKEEALPTTEVGNGTLNQLKDPWGNPLRYTLISNEKARISSDGPDQTHLTKWDLGIILSAKKSKKEEENTWLNREKQRQGKMSTGAKEDKDQTFKLDYYAGGQTKLEGAAYFWFFTKLMLATSLIFIPFACVYKTKTYMQQ</sequence>
<gene>
    <name evidence="8" type="ORF">HW115_00370</name>
</gene>
<feature type="transmembrane region" description="Helical" evidence="7">
    <location>
        <begin position="311"/>
        <end position="332"/>
    </location>
</feature>
<feature type="transmembrane region" description="Helical" evidence="7">
    <location>
        <begin position="234"/>
        <end position="258"/>
    </location>
</feature>
<dbReference type="Proteomes" id="UP000557872">
    <property type="component" value="Unassembled WGS sequence"/>
</dbReference>
<dbReference type="InterPro" id="IPR018456">
    <property type="entry name" value="PTR2_symporter_CS"/>
</dbReference>
<feature type="region of interest" description="Disordered" evidence="6">
    <location>
        <begin position="520"/>
        <end position="540"/>
    </location>
</feature>
<organism evidence="8 9">
    <name type="scientific">Oceaniferula marina</name>
    <dbReference type="NCBI Taxonomy" id="2748318"/>
    <lineage>
        <taxon>Bacteria</taxon>
        <taxon>Pseudomonadati</taxon>
        <taxon>Verrucomicrobiota</taxon>
        <taxon>Verrucomicrobiia</taxon>
        <taxon>Verrucomicrobiales</taxon>
        <taxon>Verrucomicrobiaceae</taxon>
        <taxon>Oceaniferula</taxon>
    </lineage>
</organism>
<dbReference type="GO" id="GO:0022857">
    <property type="term" value="F:transmembrane transporter activity"/>
    <property type="evidence" value="ECO:0007669"/>
    <property type="project" value="InterPro"/>
</dbReference>
<feature type="transmembrane region" description="Helical" evidence="7">
    <location>
        <begin position="563"/>
        <end position="585"/>
    </location>
</feature>
<evidence type="ECO:0000256" key="1">
    <source>
        <dbReference type="ARBA" id="ARBA00004141"/>
    </source>
</evidence>
<evidence type="ECO:0000256" key="4">
    <source>
        <dbReference type="ARBA" id="ARBA00022989"/>
    </source>
</evidence>
<feature type="transmembrane region" description="Helical" evidence="7">
    <location>
        <begin position="278"/>
        <end position="299"/>
    </location>
</feature>
<dbReference type="GO" id="GO:0006857">
    <property type="term" value="P:oligopeptide transport"/>
    <property type="evidence" value="ECO:0007669"/>
    <property type="project" value="InterPro"/>
</dbReference>
<dbReference type="AlphaFoldDB" id="A0A851G8L2"/>
<keyword evidence="9" id="KW-1185">Reference proteome</keyword>
<dbReference type="EMBL" id="JACBAZ010000001">
    <property type="protein sequence ID" value="NWK54048.1"/>
    <property type="molecule type" value="Genomic_DNA"/>
</dbReference>
<dbReference type="SUPFAM" id="SSF103473">
    <property type="entry name" value="MFS general substrate transporter"/>
    <property type="match status" value="1"/>
</dbReference>
<accession>A0A851G8L2</accession>
<name>A0A851G8L2_9BACT</name>
<dbReference type="RefSeq" id="WP_178930596.1">
    <property type="nucleotide sequence ID" value="NZ_JACBAZ010000001.1"/>
</dbReference>
<dbReference type="Gene3D" id="1.20.1250.20">
    <property type="entry name" value="MFS general substrate transporter like domains"/>
    <property type="match status" value="2"/>
</dbReference>
<feature type="transmembrane region" description="Helical" evidence="7">
    <location>
        <begin position="116"/>
        <end position="136"/>
    </location>
</feature>
<keyword evidence="5 7" id="KW-0472">Membrane</keyword>
<evidence type="ECO:0000313" key="8">
    <source>
        <dbReference type="EMBL" id="NWK54048.1"/>
    </source>
</evidence>
<evidence type="ECO:0000256" key="6">
    <source>
        <dbReference type="SAM" id="MobiDB-lite"/>
    </source>
</evidence>
<dbReference type="InterPro" id="IPR000109">
    <property type="entry name" value="POT_fam"/>
</dbReference>
<comment type="caution">
    <text evidence="8">The sequence shown here is derived from an EMBL/GenBank/DDBJ whole genome shotgun (WGS) entry which is preliminary data.</text>
</comment>
<feature type="transmembrane region" description="Helical" evidence="7">
    <location>
        <begin position="184"/>
        <end position="204"/>
    </location>
</feature>
<feature type="transmembrane region" description="Helical" evidence="7">
    <location>
        <begin position="378"/>
        <end position="399"/>
    </location>
</feature>
<comment type="subcellular location">
    <subcellularLocation>
        <location evidence="1">Membrane</location>
        <topology evidence="1">Multi-pass membrane protein</topology>
    </subcellularLocation>
</comment>
<proteinExistence type="inferred from homology"/>
<keyword evidence="3 7" id="KW-0812">Transmembrane</keyword>
<dbReference type="GO" id="GO:0016020">
    <property type="term" value="C:membrane"/>
    <property type="evidence" value="ECO:0007669"/>
    <property type="project" value="UniProtKB-SubCell"/>
</dbReference>
<keyword evidence="4 7" id="KW-1133">Transmembrane helix</keyword>
<evidence type="ECO:0000256" key="3">
    <source>
        <dbReference type="ARBA" id="ARBA00022692"/>
    </source>
</evidence>
<evidence type="ECO:0000256" key="5">
    <source>
        <dbReference type="ARBA" id="ARBA00023136"/>
    </source>
</evidence>
<dbReference type="InterPro" id="IPR036259">
    <property type="entry name" value="MFS_trans_sf"/>
</dbReference>
<evidence type="ECO:0000256" key="2">
    <source>
        <dbReference type="ARBA" id="ARBA00005982"/>
    </source>
</evidence>
<reference evidence="8 9" key="1">
    <citation type="submission" date="2020-07" db="EMBL/GenBank/DDBJ databases">
        <title>Roseicoccus Jingziensis gen. nov., sp. nov., isolated from coastal seawater.</title>
        <authorList>
            <person name="Feng X."/>
        </authorList>
    </citation>
    <scope>NUCLEOTIDE SEQUENCE [LARGE SCALE GENOMIC DNA]</scope>
    <source>
        <strain evidence="8 9">N1E253</strain>
    </source>
</reference>
<evidence type="ECO:0000313" key="9">
    <source>
        <dbReference type="Proteomes" id="UP000557872"/>
    </source>
</evidence>
<feature type="transmembrane region" description="Helical" evidence="7">
    <location>
        <begin position="29"/>
        <end position="49"/>
    </location>
</feature>
<feature type="transmembrane region" description="Helical" evidence="7">
    <location>
        <begin position="61"/>
        <end position="84"/>
    </location>
</feature>
<dbReference type="Pfam" id="PF00854">
    <property type="entry name" value="PTR2"/>
    <property type="match status" value="2"/>
</dbReference>